<dbReference type="eggNOG" id="COG4226">
    <property type="taxonomic scope" value="Bacteria"/>
</dbReference>
<gene>
    <name evidence="2" type="ORF">HMPREF0860_1830</name>
    <name evidence="1" type="ORF">HMPREF1325_0440</name>
</gene>
<dbReference type="AlphaFoldDB" id="U2L346"/>
<dbReference type="STRING" id="1125725.HMPREF1325_0440"/>
<dbReference type="Proteomes" id="UP000016646">
    <property type="component" value="Unassembled WGS sequence"/>
</dbReference>
<dbReference type="EMBL" id="AUZJ01000049">
    <property type="protein sequence ID" value="ERF60085.1"/>
    <property type="molecule type" value="Genomic_DNA"/>
</dbReference>
<proteinExistence type="predicted"/>
<dbReference type="GO" id="GO:0006355">
    <property type="term" value="P:regulation of DNA-templated transcription"/>
    <property type="evidence" value="ECO:0007669"/>
    <property type="project" value="InterPro"/>
</dbReference>
<reference evidence="3 4" key="1">
    <citation type="submission" date="2013-08" db="EMBL/GenBank/DDBJ databases">
        <authorList>
            <person name="Durkin A.S."/>
            <person name="Haft D.R."/>
            <person name="McCorrison J."/>
            <person name="Torralba M."/>
            <person name="Gillis M."/>
            <person name="Haft D.H."/>
            <person name="Methe B."/>
            <person name="Sutton G."/>
            <person name="Nelson K.E."/>
        </authorList>
    </citation>
    <scope>NUCLEOTIDE SEQUENCE [LARGE SCALE GENOMIC DNA]</scope>
    <source>
        <strain evidence="2 4">ATCC 35536</strain>
        <strain evidence="1 3">VPI DR56BR1116</strain>
    </source>
</reference>
<accession>U2L346</accession>
<dbReference type="SUPFAM" id="SSF47598">
    <property type="entry name" value="Ribbon-helix-helix"/>
    <property type="match status" value="1"/>
</dbReference>
<sequence length="77" mass="8654">MSTLSINIPDSYHKMVKTVSKEDKISINQFIASAIGEKLSAMQTAAYLQKRAERGSREKFLSVLNNASNTEPEEYDK</sequence>
<evidence type="ECO:0000313" key="1">
    <source>
        <dbReference type="EMBL" id="ERF60085.1"/>
    </source>
</evidence>
<dbReference type="PATRIC" id="fig|1125725.3.peg.1966"/>
<dbReference type="EMBL" id="AVQI01000079">
    <property type="protein sequence ID" value="ERJ98952.1"/>
    <property type="molecule type" value="Genomic_DNA"/>
</dbReference>
<dbReference type="Proteomes" id="UP000016412">
    <property type="component" value="Unassembled WGS sequence"/>
</dbReference>
<organism evidence="1 3">
    <name type="scientific">Treponema socranskii subsp. socranskii VPI DR56BR1116 = ATCC 35536</name>
    <dbReference type="NCBI Taxonomy" id="1125725"/>
    <lineage>
        <taxon>Bacteria</taxon>
        <taxon>Pseudomonadati</taxon>
        <taxon>Spirochaetota</taxon>
        <taxon>Spirochaetia</taxon>
        <taxon>Spirochaetales</taxon>
        <taxon>Treponemataceae</taxon>
        <taxon>Treponema</taxon>
    </lineage>
</organism>
<name>U2L346_TRESO</name>
<comment type="caution">
    <text evidence="1">The sequence shown here is derived from an EMBL/GenBank/DDBJ whole genome shotgun (WGS) entry which is preliminary data.</text>
</comment>
<dbReference type="RefSeq" id="WP_021330942.1">
    <property type="nucleotide sequence ID" value="NZ_AUZJ01000049.1"/>
</dbReference>
<dbReference type="InterPro" id="IPR010985">
    <property type="entry name" value="Ribbon_hlx_hlx"/>
</dbReference>
<dbReference type="OrthoDB" id="598413at2"/>
<evidence type="ECO:0000313" key="3">
    <source>
        <dbReference type="Proteomes" id="UP000016412"/>
    </source>
</evidence>
<evidence type="ECO:0000313" key="4">
    <source>
        <dbReference type="Proteomes" id="UP000016646"/>
    </source>
</evidence>
<protein>
    <submittedName>
        <fullName evidence="1 2">Toxin-antitoxin system, antitoxin component, ribbon-helix-helix domain protein</fullName>
    </submittedName>
</protein>
<keyword evidence="4" id="KW-1185">Reference proteome</keyword>
<evidence type="ECO:0000313" key="2">
    <source>
        <dbReference type="EMBL" id="ERJ98952.1"/>
    </source>
</evidence>